<protein>
    <submittedName>
        <fullName evidence="1">Uncharacterized protein</fullName>
    </submittedName>
</protein>
<keyword evidence="2" id="KW-1185">Reference proteome</keyword>
<gene>
    <name evidence="1" type="ORF">HL657_12870</name>
</gene>
<sequence>MAAAPGKRAGLSPGRALEEEIPYPVQRVDDNGRIDTILSRSAGWLQNGQMNR</sequence>
<evidence type="ECO:0000313" key="2">
    <source>
        <dbReference type="Proteomes" id="UP001273768"/>
    </source>
</evidence>
<reference evidence="1 2" key="1">
    <citation type="submission" date="2020-05" db="EMBL/GenBank/DDBJ databases">
        <title>Isolation and characterization of methanoarchaea from a cold seep at offshore SW Taiwan.</title>
        <authorList>
            <person name="Chen Y.-W."/>
            <person name="Chen S.-C."/>
            <person name="Lai M.-C."/>
        </authorList>
    </citation>
    <scope>NUCLEOTIDE SEQUENCE [LARGE SCALE GENOMIC DNA]</scope>
    <source>
        <strain evidence="1 2">YWC-01</strain>
    </source>
</reference>
<organism evidence="1 2">
    <name type="scientific">Methanoculleus nereidis</name>
    <dbReference type="NCBI Taxonomy" id="2735141"/>
    <lineage>
        <taxon>Archaea</taxon>
        <taxon>Methanobacteriati</taxon>
        <taxon>Methanobacteriota</taxon>
        <taxon>Stenosarchaea group</taxon>
        <taxon>Methanomicrobia</taxon>
        <taxon>Methanomicrobiales</taxon>
        <taxon>Methanomicrobiaceae</taxon>
        <taxon>Methanoculleus</taxon>
    </lineage>
</organism>
<evidence type="ECO:0000313" key="1">
    <source>
        <dbReference type="EMBL" id="MDV4344038.1"/>
    </source>
</evidence>
<dbReference type="EMBL" id="JABFFQ010000015">
    <property type="protein sequence ID" value="MDV4344038.1"/>
    <property type="molecule type" value="Genomic_DNA"/>
</dbReference>
<comment type="caution">
    <text evidence="1">The sequence shown here is derived from an EMBL/GenBank/DDBJ whole genome shotgun (WGS) entry which is preliminary data.</text>
</comment>
<proteinExistence type="predicted"/>
<dbReference type="Proteomes" id="UP001273768">
    <property type="component" value="Unassembled WGS sequence"/>
</dbReference>
<name>A0ABU3Z5G8_9EURY</name>
<dbReference type="RefSeq" id="WP_317297217.1">
    <property type="nucleotide sequence ID" value="NZ_JABFFQ010000015.1"/>
</dbReference>
<accession>A0ABU3Z5G8</accession>